<comment type="caution">
    <text evidence="1">The sequence shown here is derived from an EMBL/GenBank/DDBJ whole genome shotgun (WGS) entry which is preliminary data.</text>
</comment>
<sequence>MAENFMKTMKRDYVAFMPKPDAVSTVRNLALRLNITTRSTRTAR</sequence>
<organism evidence="1 2">
    <name type="scientific">Mycetohabitans endofungorum</name>
    <dbReference type="NCBI Taxonomy" id="417203"/>
    <lineage>
        <taxon>Bacteria</taxon>
        <taxon>Pseudomonadati</taxon>
        <taxon>Pseudomonadota</taxon>
        <taxon>Betaproteobacteria</taxon>
        <taxon>Burkholderiales</taxon>
        <taxon>Burkholderiaceae</taxon>
        <taxon>Mycetohabitans</taxon>
    </lineage>
</organism>
<name>A0A2P5K7D1_9BURK</name>
<dbReference type="AlphaFoldDB" id="A0A2P5K7D1"/>
<evidence type="ECO:0000313" key="2">
    <source>
        <dbReference type="Proteomes" id="UP000243096"/>
    </source>
</evidence>
<proteinExistence type="predicted"/>
<dbReference type="Proteomes" id="UP000243096">
    <property type="component" value="Unassembled WGS sequence"/>
</dbReference>
<gene>
    <name evidence="1" type="ORF">B0O95_11630</name>
</gene>
<keyword evidence="2" id="KW-1185">Reference proteome</keyword>
<dbReference type="EMBL" id="PRDW01000016">
    <property type="protein sequence ID" value="PPB81971.1"/>
    <property type="molecule type" value="Genomic_DNA"/>
</dbReference>
<protein>
    <submittedName>
        <fullName evidence="1">Uncharacterized protein</fullName>
    </submittedName>
</protein>
<reference evidence="1 2" key="1">
    <citation type="submission" date="2018-01" db="EMBL/GenBank/DDBJ databases">
        <title>Genomic Encyclopedia of Type Strains, Phase III (KMG-III): the genomes of soil and plant-associated and newly described type strains.</title>
        <authorList>
            <person name="Whitman W."/>
        </authorList>
    </citation>
    <scope>NUCLEOTIDE SEQUENCE [LARGE SCALE GENOMIC DNA]</scope>
    <source>
        <strain evidence="1 2">HKI456</strain>
    </source>
</reference>
<accession>A0A2P5K7D1</accession>
<evidence type="ECO:0000313" key="1">
    <source>
        <dbReference type="EMBL" id="PPB81971.1"/>
    </source>
</evidence>